<gene>
    <name evidence="4" type="ORF">UFOVP28_3</name>
</gene>
<name>A0A6J5KJW4_9CAUD</name>
<feature type="domain" description="VWA-like" evidence="2">
    <location>
        <begin position="315"/>
        <end position="440"/>
    </location>
</feature>
<dbReference type="PANTHER" id="PTHR38730">
    <property type="entry name" value="SLL7028 PROTEIN"/>
    <property type="match status" value="1"/>
</dbReference>
<dbReference type="Pfam" id="PF13203">
    <property type="entry name" value="DUF2201_N"/>
    <property type="match status" value="1"/>
</dbReference>
<dbReference type="PANTHER" id="PTHR38730:SF1">
    <property type="entry name" value="SLL7028 PROTEIN"/>
    <property type="match status" value="1"/>
</dbReference>
<evidence type="ECO:0000259" key="3">
    <source>
        <dbReference type="Pfam" id="PF13203"/>
    </source>
</evidence>
<organism evidence="4">
    <name type="scientific">uncultured Caudovirales phage</name>
    <dbReference type="NCBI Taxonomy" id="2100421"/>
    <lineage>
        <taxon>Viruses</taxon>
        <taxon>Duplodnaviria</taxon>
        <taxon>Heunggongvirae</taxon>
        <taxon>Uroviricota</taxon>
        <taxon>Caudoviricetes</taxon>
        <taxon>Peduoviridae</taxon>
        <taxon>Maltschvirus</taxon>
        <taxon>Maltschvirus maltsch</taxon>
    </lineage>
</organism>
<dbReference type="InterPro" id="IPR018698">
    <property type="entry name" value="VWA-like_dom"/>
</dbReference>
<sequence length="441" mass="48751">MTQTTIPNQWDRTIHSKLSSVVRKMLRFEPFYGHLATAMLWKQDSTLEQMFSTDGTVVSYNPAMVDQYIPDWWVSFNRGAGLTKTAWEGEKFISPPHQPEPTMIVEDGSKVVRALLCAALTKVALRHPWRAETKGMQDKGRMMRASEAAIRSIVRSSMCSDEFPGATTRDLYRASDELGFEQLYDLDNPTPPEEEGGGGQGAGVAQPGEVDQEGARSFGGFPSDDPTSDSSEAEAEAQSKVGQAMRKAKEAGNMPGDLAREINKVNDSGKDWRNDLRKFLGGGSIPEQSWSRPNRRYIADDIYLPGNPKEGPGEIAVFVDTSGSVNEKLLAKFIAELGKINADLQPEKTHVAAIDTRIQWTEEFTAYEDVTCKPAGRGGTDFAPAFKWIEEKGVNIKAAIYFTDLECSSFGPKPDYPVLWIVWPGGSTRKPPFGDVIYMES</sequence>
<feature type="domain" description="Putative metallopeptidase" evidence="3">
    <location>
        <begin position="115"/>
        <end position="306"/>
    </location>
</feature>
<evidence type="ECO:0000259" key="2">
    <source>
        <dbReference type="Pfam" id="PF09967"/>
    </source>
</evidence>
<dbReference type="InterPro" id="IPR025154">
    <property type="entry name" value="Put_metallopeptidase_dom"/>
</dbReference>
<dbReference type="EMBL" id="LR796165">
    <property type="protein sequence ID" value="CAB4122468.1"/>
    <property type="molecule type" value="Genomic_DNA"/>
</dbReference>
<protein>
    <submittedName>
        <fullName evidence="4">VWA-like domain containing protein</fullName>
    </submittedName>
</protein>
<dbReference type="Pfam" id="PF09967">
    <property type="entry name" value="DUF2201"/>
    <property type="match status" value="1"/>
</dbReference>
<accession>A0A6J5KJW4</accession>
<reference evidence="4" key="1">
    <citation type="submission" date="2020-04" db="EMBL/GenBank/DDBJ databases">
        <authorList>
            <person name="Chiriac C."/>
            <person name="Salcher M."/>
            <person name="Ghai R."/>
            <person name="Kavagutti S V."/>
        </authorList>
    </citation>
    <scope>NUCLEOTIDE SEQUENCE</scope>
</reference>
<proteinExistence type="predicted"/>
<evidence type="ECO:0000313" key="4">
    <source>
        <dbReference type="EMBL" id="CAB4122468.1"/>
    </source>
</evidence>
<feature type="region of interest" description="Disordered" evidence="1">
    <location>
        <begin position="183"/>
        <end position="258"/>
    </location>
</feature>
<evidence type="ECO:0000256" key="1">
    <source>
        <dbReference type="SAM" id="MobiDB-lite"/>
    </source>
</evidence>